<name>A0A6J6GZY7_9ZZZZ</name>
<dbReference type="PANTHER" id="PTHR43552:SF2">
    <property type="entry name" value="DIAMINOBUTYRATE--2-OXOGLUTARATE TRANSAMINASE"/>
    <property type="match status" value="1"/>
</dbReference>
<comment type="cofactor">
    <cofactor evidence="1">
        <name>pyridoxal 5'-phosphate</name>
        <dbReference type="ChEBI" id="CHEBI:597326"/>
    </cofactor>
</comment>
<dbReference type="InterPro" id="IPR015421">
    <property type="entry name" value="PyrdxlP-dep_Trfase_major"/>
</dbReference>
<accession>A0A6J6GZY7</accession>
<dbReference type="GO" id="GO:0030170">
    <property type="term" value="F:pyridoxal phosphate binding"/>
    <property type="evidence" value="ECO:0007669"/>
    <property type="project" value="InterPro"/>
</dbReference>
<dbReference type="InterPro" id="IPR005814">
    <property type="entry name" value="Aminotrans_3"/>
</dbReference>
<evidence type="ECO:0000256" key="5">
    <source>
        <dbReference type="ARBA" id="ARBA00022898"/>
    </source>
</evidence>
<dbReference type="SUPFAM" id="SSF53383">
    <property type="entry name" value="PLP-dependent transferases"/>
    <property type="match status" value="1"/>
</dbReference>
<evidence type="ECO:0000256" key="1">
    <source>
        <dbReference type="ARBA" id="ARBA00001933"/>
    </source>
</evidence>
<sequence length="416" mass="45256">MNAFEQLESNVRYYCRRWPVVFATSHGSTIFDEDSKAYLDFFAGAGVLSYGHNNPELVEVALSHLRSGKLLHSLDTFTVEKREFLHTFEELILKPRHMDMVVQTVGPTGATAVEAALQLAQRVTGNRAVLGFEGGYHGMSYRAASVSASLAGRETVAHIGDFVALPFVKEMTSDDLDLLDRTLRAGFEGEKFGAILIEATQGEGGARAFDPDYLSALRLKATELGLMVIADEVQAGVGRTGTFFSFEESGLDPDIVCLSKAISGLGLPMAINLIRRNLDTWNSGEFTGTFRGNNLAFATSTKMLQTYWSDSLFEQDTKHKGTLVLDALHAIANTYESLDFSVNGNGLLCGLDVKDTELADQVTRAAFERQLIVETCGAGDKVVKLLPPLTTTDEELRQGLQLLSDAFAEVCVASVA</sequence>
<reference evidence="6" key="1">
    <citation type="submission" date="2020-05" db="EMBL/GenBank/DDBJ databases">
        <authorList>
            <person name="Chiriac C."/>
            <person name="Salcher M."/>
            <person name="Ghai R."/>
            <person name="Kavagutti S V."/>
        </authorList>
    </citation>
    <scope>NUCLEOTIDE SEQUENCE</scope>
</reference>
<dbReference type="Gene3D" id="3.90.1150.10">
    <property type="entry name" value="Aspartate Aminotransferase, domain 1"/>
    <property type="match status" value="1"/>
</dbReference>
<gene>
    <name evidence="6" type="ORF">UFOPK1808_01057</name>
</gene>
<evidence type="ECO:0000256" key="3">
    <source>
        <dbReference type="ARBA" id="ARBA00022576"/>
    </source>
</evidence>
<evidence type="ECO:0000313" key="6">
    <source>
        <dbReference type="EMBL" id="CAB4605573.1"/>
    </source>
</evidence>
<proteinExistence type="inferred from homology"/>
<evidence type="ECO:0000256" key="2">
    <source>
        <dbReference type="ARBA" id="ARBA00008954"/>
    </source>
</evidence>
<dbReference type="InterPro" id="IPR049704">
    <property type="entry name" value="Aminotrans_3_PPA_site"/>
</dbReference>
<dbReference type="InterPro" id="IPR004637">
    <property type="entry name" value="Dat"/>
</dbReference>
<evidence type="ECO:0000256" key="4">
    <source>
        <dbReference type="ARBA" id="ARBA00022679"/>
    </source>
</evidence>
<dbReference type="AlphaFoldDB" id="A0A6J6GZY7"/>
<dbReference type="PANTHER" id="PTHR43552">
    <property type="entry name" value="DIAMINOBUTYRATE--2-OXOGLUTARATE AMINOTRANSFERASE"/>
    <property type="match status" value="1"/>
</dbReference>
<dbReference type="GO" id="GO:0008483">
    <property type="term" value="F:transaminase activity"/>
    <property type="evidence" value="ECO:0007669"/>
    <property type="project" value="UniProtKB-KW"/>
</dbReference>
<dbReference type="PIRSF" id="PIRSF000521">
    <property type="entry name" value="Transaminase_4ab_Lys_Orn"/>
    <property type="match status" value="1"/>
</dbReference>
<dbReference type="EMBL" id="CAEZUL010000130">
    <property type="protein sequence ID" value="CAB4605573.1"/>
    <property type="molecule type" value="Genomic_DNA"/>
</dbReference>
<organism evidence="6">
    <name type="scientific">freshwater metagenome</name>
    <dbReference type="NCBI Taxonomy" id="449393"/>
    <lineage>
        <taxon>unclassified sequences</taxon>
        <taxon>metagenomes</taxon>
        <taxon>ecological metagenomes</taxon>
    </lineage>
</organism>
<dbReference type="Gene3D" id="3.40.640.10">
    <property type="entry name" value="Type I PLP-dependent aspartate aminotransferase-like (Major domain)"/>
    <property type="match status" value="1"/>
</dbReference>
<comment type="similarity">
    <text evidence="2">Belongs to the class-III pyridoxal-phosphate-dependent aminotransferase family.</text>
</comment>
<dbReference type="Pfam" id="PF00202">
    <property type="entry name" value="Aminotran_3"/>
    <property type="match status" value="1"/>
</dbReference>
<dbReference type="InterPro" id="IPR015424">
    <property type="entry name" value="PyrdxlP-dep_Trfase"/>
</dbReference>
<dbReference type="CDD" id="cd00610">
    <property type="entry name" value="OAT_like"/>
    <property type="match status" value="1"/>
</dbReference>
<protein>
    <submittedName>
        <fullName evidence="6">Unannotated protein</fullName>
    </submittedName>
</protein>
<keyword evidence="5" id="KW-0663">Pyridoxal phosphate</keyword>
<keyword evidence="4" id="KW-0808">Transferase</keyword>
<dbReference type="PROSITE" id="PS00600">
    <property type="entry name" value="AA_TRANSFER_CLASS_3"/>
    <property type="match status" value="1"/>
</dbReference>
<dbReference type="InterPro" id="IPR015422">
    <property type="entry name" value="PyrdxlP-dep_Trfase_small"/>
</dbReference>
<dbReference type="NCBIfam" id="NF006733">
    <property type="entry name" value="PRK09264.1"/>
    <property type="match status" value="1"/>
</dbReference>
<keyword evidence="3" id="KW-0032">Aminotransferase</keyword>